<keyword evidence="2 7" id="KW-0813">Transport</keyword>
<comment type="subcellular location">
    <subcellularLocation>
        <location evidence="1 7">Membrane</location>
        <topology evidence="1 7">Multi-pass membrane protein</topology>
    </subcellularLocation>
</comment>
<feature type="region of interest" description="Disordered" evidence="8">
    <location>
        <begin position="376"/>
        <end position="405"/>
    </location>
</feature>
<comment type="similarity">
    <text evidence="7">Belongs to the inorganic phosphate transporter (PiT) (TC 2.A.20) family.</text>
</comment>
<keyword evidence="3 7" id="KW-0592">Phosphate transport</keyword>
<feature type="transmembrane region" description="Helical" evidence="7">
    <location>
        <begin position="12"/>
        <end position="30"/>
    </location>
</feature>
<dbReference type="GO" id="GO:0035435">
    <property type="term" value="P:phosphate ion transmembrane transport"/>
    <property type="evidence" value="ECO:0007669"/>
    <property type="project" value="TreeGrafter"/>
</dbReference>
<evidence type="ECO:0000313" key="10">
    <source>
        <dbReference type="Proteomes" id="UP000244811"/>
    </source>
</evidence>
<evidence type="ECO:0000256" key="4">
    <source>
        <dbReference type="ARBA" id="ARBA00022692"/>
    </source>
</evidence>
<dbReference type="InterPro" id="IPR001204">
    <property type="entry name" value="Phos_transporter"/>
</dbReference>
<keyword evidence="4 7" id="KW-0812">Transmembrane</keyword>
<feature type="compositionally biased region" description="Polar residues" evidence="8">
    <location>
        <begin position="676"/>
        <end position="710"/>
    </location>
</feature>
<dbReference type="PANTHER" id="PTHR11101">
    <property type="entry name" value="PHOSPHATE TRANSPORTER"/>
    <property type="match status" value="1"/>
</dbReference>
<dbReference type="EMBL" id="CP056071">
    <property type="protein sequence ID" value="UKK02011.2"/>
    <property type="molecule type" value="Genomic_DNA"/>
</dbReference>
<organism evidence="9 10">
    <name type="scientific">Theileria orientalis</name>
    <dbReference type="NCBI Taxonomy" id="68886"/>
    <lineage>
        <taxon>Eukaryota</taxon>
        <taxon>Sar</taxon>
        <taxon>Alveolata</taxon>
        <taxon>Apicomplexa</taxon>
        <taxon>Aconoidasida</taxon>
        <taxon>Piroplasmida</taxon>
        <taxon>Theileriidae</taxon>
        <taxon>Theileria</taxon>
    </lineage>
</organism>
<dbReference type="AlphaFoldDB" id="A0A976QUM8"/>
<evidence type="ECO:0000256" key="3">
    <source>
        <dbReference type="ARBA" id="ARBA00022592"/>
    </source>
</evidence>
<name>A0A976QUM8_THEOR</name>
<feature type="transmembrane region" description="Helical" evidence="7">
    <location>
        <begin position="736"/>
        <end position="761"/>
    </location>
</feature>
<proteinExistence type="inferred from homology"/>
<keyword evidence="5 7" id="KW-1133">Transmembrane helix</keyword>
<dbReference type="GO" id="GO:0005315">
    <property type="term" value="F:phosphate transmembrane transporter activity"/>
    <property type="evidence" value="ECO:0007669"/>
    <property type="project" value="InterPro"/>
</dbReference>
<evidence type="ECO:0000313" key="9">
    <source>
        <dbReference type="EMBL" id="UKK02011.2"/>
    </source>
</evidence>
<reference evidence="9" key="1">
    <citation type="submission" date="2022-07" db="EMBL/GenBank/DDBJ databases">
        <title>Evaluation of T. orientalis genome assembly methods using nanopore sequencing and analysis of variation between genomes.</title>
        <authorList>
            <person name="Yam J."/>
            <person name="Micallef M.L."/>
            <person name="Liu M."/>
            <person name="Djordjevic S.P."/>
            <person name="Bogema D.R."/>
            <person name="Jenkins C."/>
        </authorList>
    </citation>
    <scope>NUCLEOTIDE SEQUENCE</scope>
    <source>
        <strain evidence="9">Goon Nure</strain>
    </source>
</reference>
<accession>A0A976QUM8</accession>
<feature type="region of interest" description="Disordered" evidence="8">
    <location>
        <begin position="288"/>
        <end position="307"/>
    </location>
</feature>
<evidence type="ECO:0000256" key="5">
    <source>
        <dbReference type="ARBA" id="ARBA00022989"/>
    </source>
</evidence>
<feature type="transmembrane region" description="Helical" evidence="7">
    <location>
        <begin position="229"/>
        <end position="254"/>
    </location>
</feature>
<feature type="transmembrane region" description="Helical" evidence="7">
    <location>
        <begin position="144"/>
        <end position="168"/>
    </location>
</feature>
<evidence type="ECO:0000256" key="8">
    <source>
        <dbReference type="SAM" id="MobiDB-lite"/>
    </source>
</evidence>
<feature type="compositionally biased region" description="Low complexity" evidence="8">
    <location>
        <begin position="645"/>
        <end position="675"/>
    </location>
</feature>
<dbReference type="Proteomes" id="UP000244811">
    <property type="component" value="Chromosome 2"/>
</dbReference>
<keyword evidence="6 7" id="KW-0472">Membrane</keyword>
<sequence length="765" mass="84033">MSMDPAHPELLWIVIVSGIVCTILAVSIGSNDVANSFSTSVGSGTLSLRGAITIAFIFEVIGSITLGGRVSDSIRNRVLNFEAFSDTPYELALGMLCSSIGATAWLIFATFFGIPVSTTHSIIGALAGFGVASGRFDGVRWIQLLYIILSWFLVPIVSIVVTAALYILLQEAVLKRRNSYKIMKNFHWILLALFSVPLSVFIAFENSLLRSTPGKLADSYRKWFHESQWNKALSLFIIIMVLLVISSIVTYSICHFRMKSGWSFLQSCHNVDAIFNTNKAKDTVIVESEHEENEGPEQEETSEEIKKDNSDLIVTNLNSQNTVLLTKSDDGSDFRLNIDRSGSLDMNIGDDRVELKDVTKKSFSRSVIDVLLGSVGFPQTPRGSREPSDLSNGSINYDEESGLESNTHHFGSKFNRLMNNIKTSYSLSMTKITNMNRSNGSLGNGSSDHARDGNNHRKNINKSKRTKKRQKAISSLSALKHMSTEMRKELNDTQTIFSAMQIVGATISIISHSANDTANAVSTFATVYFLYFSGIEHSSKNTPWYVLFCGGIAMALGLALFGYKVIKTVGMNITRVTPSRGYTIDSTAGGIVLVLSHLGIPLSSTHVTVSAILGIGMIQHVPPCLNPNLKEFKEQSFDLDNVDQGSNEDSGSEEISNSENGCSESVSNSNANSSNQLDASYPNSPSAENLDQPNANPDSNPDSMESQSKPLGSKRFSLRARFTTEYVNLKLYRRIFLTWIVTIFSSGFVTAIFFLIAKAIYNAKR</sequence>
<feature type="transmembrane region" description="Helical" evidence="7">
    <location>
        <begin position="188"/>
        <end position="209"/>
    </location>
</feature>
<feature type="region of interest" description="Disordered" evidence="8">
    <location>
        <begin position="640"/>
        <end position="711"/>
    </location>
</feature>
<evidence type="ECO:0000256" key="2">
    <source>
        <dbReference type="ARBA" id="ARBA00022448"/>
    </source>
</evidence>
<feature type="compositionally biased region" description="Basic residues" evidence="8">
    <location>
        <begin position="456"/>
        <end position="471"/>
    </location>
</feature>
<dbReference type="GO" id="GO:0016020">
    <property type="term" value="C:membrane"/>
    <property type="evidence" value="ECO:0007669"/>
    <property type="project" value="UniProtKB-SubCell"/>
</dbReference>
<evidence type="ECO:0000256" key="7">
    <source>
        <dbReference type="RuleBase" id="RU363058"/>
    </source>
</evidence>
<gene>
    <name evidence="9" type="ORF">MACK_001365</name>
</gene>
<evidence type="ECO:0000256" key="1">
    <source>
        <dbReference type="ARBA" id="ARBA00004141"/>
    </source>
</evidence>
<protein>
    <recommendedName>
        <fullName evidence="7">Phosphate transporter</fullName>
    </recommendedName>
</protein>
<evidence type="ECO:0000256" key="6">
    <source>
        <dbReference type="ARBA" id="ARBA00023136"/>
    </source>
</evidence>
<comment type="function">
    <text evidence="7">Sodium-phosphate symporter.</text>
</comment>
<feature type="compositionally biased region" description="Low complexity" evidence="8">
    <location>
        <begin position="436"/>
        <end position="447"/>
    </location>
</feature>
<feature type="compositionally biased region" description="Acidic residues" evidence="8">
    <location>
        <begin position="289"/>
        <end position="302"/>
    </location>
</feature>
<feature type="region of interest" description="Disordered" evidence="8">
    <location>
        <begin position="436"/>
        <end position="474"/>
    </location>
</feature>
<feature type="transmembrane region" description="Helical" evidence="7">
    <location>
        <begin position="544"/>
        <end position="566"/>
    </location>
</feature>
<feature type="transmembrane region" description="Helical" evidence="7">
    <location>
        <begin position="50"/>
        <end position="70"/>
    </location>
</feature>
<dbReference type="PANTHER" id="PTHR11101:SF80">
    <property type="entry name" value="PHOSPHATE TRANSPORTER"/>
    <property type="match status" value="1"/>
</dbReference>
<dbReference type="Pfam" id="PF01384">
    <property type="entry name" value="PHO4"/>
    <property type="match status" value="1"/>
</dbReference>